<sequence>MYQVSGEVITVPWGDVFFTTSKQRISYCIVGHLLAEDKETVLNTFSFGYVGQREELALYWEFIRCYMEEDCMEELAETVLFCPPVEKQKEGYVAGLQRLMQIDSRGDWLLLVLNLPFALVESIARYIAMQTSKIPQWSQEVLDACAVEPNDPINIGAENNPIHRWRTVLANETREVYEAKNQRLGSANKKIKAKLDARHGG</sequence>
<dbReference type="InterPro" id="IPR046554">
    <property type="entry name" value="DUF6708"/>
</dbReference>
<feature type="domain" description="DUF6708" evidence="1">
    <location>
        <begin position="11"/>
        <end position="149"/>
    </location>
</feature>
<proteinExistence type="predicted"/>
<evidence type="ECO:0000313" key="2">
    <source>
        <dbReference type="EMBL" id="AIJ10370.1"/>
    </source>
</evidence>
<dbReference type="EMBL" id="CP006664">
    <property type="protein sequence ID" value="AIJ10370.1"/>
    <property type="molecule type" value="Genomic_DNA"/>
</dbReference>
<dbReference type="AlphaFoldDB" id="A0A076LP51"/>
<dbReference type="Proteomes" id="UP000028681">
    <property type="component" value="Chromosome"/>
</dbReference>
<reference evidence="2 3" key="1">
    <citation type="journal article" date="2012" name="PLoS ONE">
        <title>Edwardsiella comparative phylogenomics reveal the new intra/inter-species taxonomic relationships, virulence evolution and niche adaptation mechanisms.</title>
        <authorList>
            <person name="Yang M."/>
            <person name="Lv Y."/>
            <person name="Xiao J."/>
            <person name="Wu H."/>
            <person name="Zheng H."/>
            <person name="Liu Q."/>
            <person name="Zhang Y."/>
            <person name="Wang Q."/>
        </authorList>
    </citation>
    <scope>NUCLEOTIDE SEQUENCE [LARGE SCALE GENOMIC DNA]</scope>
    <source>
        <strain evidence="3">080813</strain>
    </source>
</reference>
<name>A0A076LP51_9GAMM</name>
<protein>
    <recommendedName>
        <fullName evidence="1">DUF6708 domain-containing protein</fullName>
    </recommendedName>
</protein>
<gene>
    <name evidence="2" type="ORF">ETEE_3961</name>
</gene>
<dbReference type="KEGG" id="ete:ETEE_3961"/>
<dbReference type="Pfam" id="PF20455">
    <property type="entry name" value="DUF6708"/>
    <property type="match status" value="1"/>
</dbReference>
<evidence type="ECO:0000259" key="1">
    <source>
        <dbReference type="Pfam" id="PF20455"/>
    </source>
</evidence>
<accession>A0A076LP51</accession>
<dbReference type="HOGENOM" id="CLU_1358651_0_0_6"/>
<evidence type="ECO:0000313" key="3">
    <source>
        <dbReference type="Proteomes" id="UP000028681"/>
    </source>
</evidence>
<organism evidence="2 3">
    <name type="scientific">Edwardsiella anguillarum ET080813</name>
    <dbReference type="NCBI Taxonomy" id="667120"/>
    <lineage>
        <taxon>Bacteria</taxon>
        <taxon>Pseudomonadati</taxon>
        <taxon>Pseudomonadota</taxon>
        <taxon>Gammaproteobacteria</taxon>
        <taxon>Enterobacterales</taxon>
        <taxon>Hafniaceae</taxon>
        <taxon>Edwardsiella</taxon>
    </lineage>
</organism>